<gene>
    <name evidence="3" type="ORF">A2867_04560</name>
</gene>
<reference evidence="3 4" key="1">
    <citation type="journal article" date="2016" name="Nat. Commun.">
        <title>Thousands of microbial genomes shed light on interconnected biogeochemical processes in an aquifer system.</title>
        <authorList>
            <person name="Anantharaman K."/>
            <person name="Brown C.T."/>
            <person name="Hug L.A."/>
            <person name="Sharon I."/>
            <person name="Castelle C.J."/>
            <person name="Probst A.J."/>
            <person name="Thomas B.C."/>
            <person name="Singh A."/>
            <person name="Wilkins M.J."/>
            <person name="Karaoz U."/>
            <person name="Brodie E.L."/>
            <person name="Williams K.H."/>
            <person name="Hubbard S.S."/>
            <person name="Banfield J.F."/>
        </authorList>
    </citation>
    <scope>NUCLEOTIDE SEQUENCE [LARGE SCALE GENOMIC DNA]</scope>
</reference>
<organism evidence="3 4">
    <name type="scientific">Candidatus Daviesbacteria bacterium RIFCSPHIGHO2_01_FULL_40_11</name>
    <dbReference type="NCBI Taxonomy" id="1797762"/>
    <lineage>
        <taxon>Bacteria</taxon>
        <taxon>Candidatus Daviesiibacteriota</taxon>
    </lineage>
</organism>
<accession>A0A1F5JJE6</accession>
<evidence type="ECO:0000256" key="2">
    <source>
        <dbReference type="SAM" id="MobiDB-lite"/>
    </source>
</evidence>
<feature type="coiled-coil region" evidence="1">
    <location>
        <begin position="70"/>
        <end position="101"/>
    </location>
</feature>
<evidence type="ECO:0000256" key="1">
    <source>
        <dbReference type="SAM" id="Coils"/>
    </source>
</evidence>
<dbReference type="EMBL" id="MFCP01000016">
    <property type="protein sequence ID" value="OGE28726.1"/>
    <property type="molecule type" value="Genomic_DNA"/>
</dbReference>
<comment type="caution">
    <text evidence="3">The sequence shown here is derived from an EMBL/GenBank/DDBJ whole genome shotgun (WGS) entry which is preliminary data.</text>
</comment>
<evidence type="ECO:0000313" key="4">
    <source>
        <dbReference type="Proteomes" id="UP000177555"/>
    </source>
</evidence>
<feature type="compositionally biased region" description="Basic and acidic residues" evidence="2">
    <location>
        <begin position="166"/>
        <end position="176"/>
    </location>
</feature>
<dbReference type="AlphaFoldDB" id="A0A1F5JJE6"/>
<feature type="region of interest" description="Disordered" evidence="2">
    <location>
        <begin position="166"/>
        <end position="214"/>
    </location>
</feature>
<dbReference type="Proteomes" id="UP000177555">
    <property type="component" value="Unassembled WGS sequence"/>
</dbReference>
<sequence length="214" mass="23764">MNSKNILGGILGSFEDADFERETSVVSVLTQGVSGVFKDIFSLGQDIAGIEPKSEKNETGKFPLTGSIDFKNDQAQAEQLQKQQEQQAEQLKERANIDRKKAFFQALKEDQERAKRTKEKLLFEEEINDIVTNLPTEQKNELLHYQASYRDRSIYQRAELRKKLIEQSKNAEKQEKTASVPSPAKQPAALEGAFEGRSGSQGGGTANLSAQAVG</sequence>
<proteinExistence type="predicted"/>
<evidence type="ECO:0000313" key="3">
    <source>
        <dbReference type="EMBL" id="OGE28726.1"/>
    </source>
</evidence>
<protein>
    <submittedName>
        <fullName evidence="3">Uncharacterized protein</fullName>
    </submittedName>
</protein>
<name>A0A1F5JJE6_9BACT</name>
<keyword evidence="1" id="KW-0175">Coiled coil</keyword>